<evidence type="ECO:0000256" key="6">
    <source>
        <dbReference type="ARBA" id="ARBA00023136"/>
    </source>
</evidence>
<proteinExistence type="inferred from homology"/>
<protein>
    <recommendedName>
        <fullName evidence="11">Bifunctional inhibitor/plant lipid transfer protein/seed storage helical domain-containing protein</fullName>
    </recommendedName>
</protein>
<keyword evidence="9" id="KW-0449">Lipoprotein</keyword>
<feature type="signal peptide" evidence="10">
    <location>
        <begin position="1"/>
        <end position="22"/>
    </location>
</feature>
<gene>
    <name evidence="12" type="ORF">TAV2_LOCUS4135</name>
</gene>
<evidence type="ECO:0000256" key="5">
    <source>
        <dbReference type="ARBA" id="ARBA00022729"/>
    </source>
</evidence>
<dbReference type="Pfam" id="PF14368">
    <property type="entry name" value="LTP_2"/>
    <property type="match status" value="1"/>
</dbReference>
<organism evidence="12 13">
    <name type="scientific">Thlaspi arvense</name>
    <name type="common">Field penny-cress</name>
    <dbReference type="NCBI Taxonomy" id="13288"/>
    <lineage>
        <taxon>Eukaryota</taxon>
        <taxon>Viridiplantae</taxon>
        <taxon>Streptophyta</taxon>
        <taxon>Embryophyta</taxon>
        <taxon>Tracheophyta</taxon>
        <taxon>Spermatophyta</taxon>
        <taxon>Magnoliopsida</taxon>
        <taxon>eudicotyledons</taxon>
        <taxon>Gunneridae</taxon>
        <taxon>Pentapetalae</taxon>
        <taxon>rosids</taxon>
        <taxon>malvids</taxon>
        <taxon>Brassicales</taxon>
        <taxon>Brassicaceae</taxon>
        <taxon>Thlaspideae</taxon>
        <taxon>Thlaspi</taxon>
    </lineage>
</organism>
<dbReference type="GO" id="GO:0005886">
    <property type="term" value="C:plasma membrane"/>
    <property type="evidence" value="ECO:0007669"/>
    <property type="project" value="UniProtKB-SubCell"/>
</dbReference>
<reference evidence="12 13" key="1">
    <citation type="submission" date="2022-03" db="EMBL/GenBank/DDBJ databases">
        <authorList>
            <person name="Nunn A."/>
            <person name="Chopra R."/>
            <person name="Nunn A."/>
            <person name="Contreras Garrido A."/>
        </authorList>
    </citation>
    <scope>NUCLEOTIDE SEQUENCE [LARGE SCALE GENOMIC DNA]</scope>
</reference>
<comment type="subcellular location">
    <subcellularLocation>
        <location evidence="1">Cell membrane</location>
        <topology evidence="1">Lipid-anchor</topology>
        <topology evidence="1">GPI-anchor</topology>
    </subcellularLocation>
</comment>
<keyword evidence="8" id="KW-0325">Glycoprotein</keyword>
<evidence type="ECO:0000256" key="7">
    <source>
        <dbReference type="ARBA" id="ARBA00023157"/>
    </source>
</evidence>
<dbReference type="Proteomes" id="UP000836841">
    <property type="component" value="Unassembled WGS sequence"/>
</dbReference>
<comment type="similarity">
    <text evidence="2">Belongs to the plant LTP family.</text>
</comment>
<dbReference type="InterPro" id="IPR016140">
    <property type="entry name" value="Bifunc_inhib/LTP/seed_store"/>
</dbReference>
<name>A0AAU9RHX0_THLAR</name>
<keyword evidence="5 10" id="KW-0732">Signal</keyword>
<evidence type="ECO:0000313" key="13">
    <source>
        <dbReference type="Proteomes" id="UP000836841"/>
    </source>
</evidence>
<evidence type="ECO:0000256" key="10">
    <source>
        <dbReference type="SAM" id="SignalP"/>
    </source>
</evidence>
<accession>A0AAU9RHX0</accession>
<evidence type="ECO:0000256" key="4">
    <source>
        <dbReference type="ARBA" id="ARBA00022622"/>
    </source>
</evidence>
<evidence type="ECO:0000256" key="2">
    <source>
        <dbReference type="ARBA" id="ARBA00009748"/>
    </source>
</evidence>
<keyword evidence="4" id="KW-0336">GPI-anchor</keyword>
<sequence length="79" mass="8360">MEPKYVTGGILVLILLVGSVMSDIEKDREKCGNQLVGLATCLPYVGGNAKAPTLDCCDGLKEVLKNSKECLCISGEGQE</sequence>
<dbReference type="AlphaFoldDB" id="A0AAU9RHX0"/>
<dbReference type="SUPFAM" id="SSF47699">
    <property type="entry name" value="Bifunctional inhibitor/lipid-transfer protein/seed storage 2S albumin"/>
    <property type="match status" value="1"/>
</dbReference>
<keyword evidence="7" id="KW-1015">Disulfide bond</keyword>
<evidence type="ECO:0000256" key="1">
    <source>
        <dbReference type="ARBA" id="ARBA00004609"/>
    </source>
</evidence>
<dbReference type="CDD" id="cd00010">
    <property type="entry name" value="AAI_LTSS"/>
    <property type="match status" value="1"/>
</dbReference>
<feature type="domain" description="Bifunctional inhibitor/plant lipid transfer protein/seed storage helical" evidence="11">
    <location>
        <begin position="13"/>
        <end position="72"/>
    </location>
</feature>
<evidence type="ECO:0000313" key="12">
    <source>
        <dbReference type="EMBL" id="CAH2040467.1"/>
    </source>
</evidence>
<keyword evidence="6" id="KW-0472">Membrane</keyword>
<evidence type="ECO:0000256" key="3">
    <source>
        <dbReference type="ARBA" id="ARBA00022475"/>
    </source>
</evidence>
<dbReference type="PANTHER" id="PTHR33044">
    <property type="entry name" value="BIFUNCTIONAL INHIBITOR/LIPID-TRANSFER PROTEIN/SEED STORAGE 2S ALBUMIN SUPERFAMILY PROTEIN-RELATED"/>
    <property type="match status" value="1"/>
</dbReference>
<dbReference type="InterPro" id="IPR036312">
    <property type="entry name" value="Bifun_inhib/LTP/seed_sf"/>
</dbReference>
<comment type="caution">
    <text evidence="12">The sequence shown here is derived from an EMBL/GenBank/DDBJ whole genome shotgun (WGS) entry which is preliminary data.</text>
</comment>
<dbReference type="InterPro" id="IPR043325">
    <property type="entry name" value="LTSS"/>
</dbReference>
<keyword evidence="3" id="KW-1003">Cell membrane</keyword>
<feature type="chain" id="PRO_5043650578" description="Bifunctional inhibitor/plant lipid transfer protein/seed storage helical domain-containing protein" evidence="10">
    <location>
        <begin position="23"/>
        <end position="79"/>
    </location>
</feature>
<keyword evidence="13" id="KW-1185">Reference proteome</keyword>
<dbReference type="Gene3D" id="1.10.110.10">
    <property type="entry name" value="Plant lipid-transfer and hydrophobic proteins"/>
    <property type="match status" value="1"/>
</dbReference>
<evidence type="ECO:0000256" key="9">
    <source>
        <dbReference type="ARBA" id="ARBA00023288"/>
    </source>
</evidence>
<evidence type="ECO:0000256" key="8">
    <source>
        <dbReference type="ARBA" id="ARBA00023180"/>
    </source>
</evidence>
<evidence type="ECO:0000259" key="11">
    <source>
        <dbReference type="Pfam" id="PF14368"/>
    </source>
</evidence>
<dbReference type="GO" id="GO:0098552">
    <property type="term" value="C:side of membrane"/>
    <property type="evidence" value="ECO:0007669"/>
    <property type="project" value="UniProtKB-KW"/>
</dbReference>
<dbReference type="EMBL" id="CAJVSB020000011">
    <property type="protein sequence ID" value="CAH2040467.1"/>
    <property type="molecule type" value="Genomic_DNA"/>
</dbReference>